<comment type="caution">
    <text evidence="1">The sequence shown here is derived from an EMBL/GenBank/DDBJ whole genome shotgun (WGS) entry which is preliminary data.</text>
</comment>
<gene>
    <name evidence="1" type="ORF">O6H91_04G031400</name>
</gene>
<protein>
    <submittedName>
        <fullName evidence="1">Uncharacterized protein</fullName>
    </submittedName>
</protein>
<evidence type="ECO:0000313" key="1">
    <source>
        <dbReference type="EMBL" id="KAJ7558269.1"/>
    </source>
</evidence>
<name>A0ACC2DVD5_DIPCM</name>
<organism evidence="1 2">
    <name type="scientific">Diphasiastrum complanatum</name>
    <name type="common">Issler's clubmoss</name>
    <name type="synonym">Lycopodium complanatum</name>
    <dbReference type="NCBI Taxonomy" id="34168"/>
    <lineage>
        <taxon>Eukaryota</taxon>
        <taxon>Viridiplantae</taxon>
        <taxon>Streptophyta</taxon>
        <taxon>Embryophyta</taxon>
        <taxon>Tracheophyta</taxon>
        <taxon>Lycopodiopsida</taxon>
        <taxon>Lycopodiales</taxon>
        <taxon>Lycopodiaceae</taxon>
        <taxon>Lycopodioideae</taxon>
        <taxon>Diphasiastrum</taxon>
    </lineage>
</organism>
<accession>A0ACC2DVD5</accession>
<sequence length="719" mass="80272">MLDLEAELTQANADLSTTSQSYRYAGQFSNMWQIVILTAVLIHIPSIRVGQHVSAAATSSFEASQLRDEVRKMFYHSFNGYMEHAFPFDELRPLSCTGEDSLGGYSLTLVDALDTLALLGDRQRFSEAVTWLGQNLRFDKNKTVSVFETTIRILGGLLSAHLIASDYATGLKVESYNDELLHLAEDLGYRLLPAFDTPTGIPYGSVNLLFGVNDNESQVTSTAGGGTLTLEFGVLSRLTRNPVFERVSRNAVRGLWAQRSNLGLVGAHINIFTGEWTHKDSGIGTSVDSFYEYLLKAYIVLGDEEYLYIFNEAYKAVMRLLFHDPWYLEVNMNSAVVVWPLFNSLQAFWPGLQVLSGDIEPAIRTHMAFFSVWKKFGFTPEGFNLATLTVQPGQKSYPLRPELIESTYMLYKATKNPMYLHVGQEILRSIQKSARCPCGYCHIADVETHEQDDHMESFFLAETLKYLWLLFDLAAGGKNMIEKGPYMYVFTTEGHMLPLTPEIAFPAENCSFDGSTLKGTFEDSFFGEKGEMTCLGDLNIQDHEGDDSGNKVQGLCSSDESVHSTEAVSGYSPIKGVCPKPTFWKQLGVNLSFQRGLSRRSKAMRKRKTHKKVNTKLPSTISKLLQDHFSVLDVQVDVNSLSDTLFKHKELAQKGGLRFIQVKMNGGDYADNAKGSRSDITILDKARHDTSERGQAVKELEENHNIDEENGSLSVGANT</sequence>
<reference evidence="2" key="1">
    <citation type="journal article" date="2024" name="Proc. Natl. Acad. Sci. U.S.A.">
        <title>Extraordinary preservation of gene collinearity over three hundred million years revealed in homosporous lycophytes.</title>
        <authorList>
            <person name="Li C."/>
            <person name="Wickell D."/>
            <person name="Kuo L.Y."/>
            <person name="Chen X."/>
            <person name="Nie B."/>
            <person name="Liao X."/>
            <person name="Peng D."/>
            <person name="Ji J."/>
            <person name="Jenkins J."/>
            <person name="Williams M."/>
            <person name="Shu S."/>
            <person name="Plott C."/>
            <person name="Barry K."/>
            <person name="Rajasekar S."/>
            <person name="Grimwood J."/>
            <person name="Han X."/>
            <person name="Sun S."/>
            <person name="Hou Z."/>
            <person name="He W."/>
            <person name="Dai G."/>
            <person name="Sun C."/>
            <person name="Schmutz J."/>
            <person name="Leebens-Mack J.H."/>
            <person name="Li F.W."/>
            <person name="Wang L."/>
        </authorList>
    </citation>
    <scope>NUCLEOTIDE SEQUENCE [LARGE SCALE GENOMIC DNA]</scope>
    <source>
        <strain evidence="2">cv. PW_Plant_1</strain>
    </source>
</reference>
<evidence type="ECO:0000313" key="2">
    <source>
        <dbReference type="Proteomes" id="UP001162992"/>
    </source>
</evidence>
<keyword evidence="2" id="KW-1185">Reference proteome</keyword>
<dbReference type="EMBL" id="CM055095">
    <property type="protein sequence ID" value="KAJ7558269.1"/>
    <property type="molecule type" value="Genomic_DNA"/>
</dbReference>
<proteinExistence type="predicted"/>
<dbReference type="Proteomes" id="UP001162992">
    <property type="component" value="Chromosome 4"/>
</dbReference>